<gene>
    <name evidence="1" type="ORF">N5J77_14395</name>
</gene>
<accession>A0AA42WYV1</accession>
<name>A0AA42WYV1_SPHYA</name>
<dbReference type="Proteomes" id="UP001162318">
    <property type="component" value="Unassembled WGS sequence"/>
</dbReference>
<comment type="caution">
    <text evidence="1">The sequence shown here is derived from an EMBL/GenBank/DDBJ whole genome shotgun (WGS) entry which is preliminary data.</text>
</comment>
<organism evidence="1 2">
    <name type="scientific">Sphingobium yanoikuyae</name>
    <name type="common">Sphingomonas yanoikuyae</name>
    <dbReference type="NCBI Taxonomy" id="13690"/>
    <lineage>
        <taxon>Bacteria</taxon>
        <taxon>Pseudomonadati</taxon>
        <taxon>Pseudomonadota</taxon>
        <taxon>Alphaproteobacteria</taxon>
        <taxon>Sphingomonadales</taxon>
        <taxon>Sphingomonadaceae</taxon>
        <taxon>Sphingobium</taxon>
    </lineage>
</organism>
<evidence type="ECO:0000313" key="2">
    <source>
        <dbReference type="Proteomes" id="UP001162318"/>
    </source>
</evidence>
<dbReference type="EMBL" id="JAOCKX010000019">
    <property type="protein sequence ID" value="MDH2132319.1"/>
    <property type="molecule type" value="Genomic_DNA"/>
</dbReference>
<proteinExistence type="predicted"/>
<dbReference type="AlphaFoldDB" id="A0AA42WYV1"/>
<reference evidence="1" key="1">
    <citation type="submission" date="2022-09" db="EMBL/GenBank/DDBJ databases">
        <title>Intensive care unit water sources are persistently colonized with multi-drug resistant bacteria and are the site of extensive horizontal gene transfer of antibiotic resistance genes.</title>
        <authorList>
            <person name="Diorio-Toth L."/>
        </authorList>
    </citation>
    <scope>NUCLEOTIDE SEQUENCE</scope>
    <source>
        <strain evidence="1">GD03659</strain>
    </source>
</reference>
<dbReference type="RefSeq" id="WP_279776228.1">
    <property type="nucleotide sequence ID" value="NZ_JAOCKX010000019.1"/>
</dbReference>
<sequence length="45" mass="4899">MYGIAQPGDGLAFPDVMGVARPSGLRSFSNLYGKRACNKRIDLVR</sequence>
<protein>
    <submittedName>
        <fullName evidence="1">Uncharacterized protein</fullName>
    </submittedName>
</protein>
<evidence type="ECO:0000313" key="1">
    <source>
        <dbReference type="EMBL" id="MDH2132319.1"/>
    </source>
</evidence>